<accession>A0A256GF89</accession>
<keyword evidence="3" id="KW-1185">Reference proteome</keyword>
<organism evidence="2 3">
    <name type="scientific">Brucella pseudogrignonensis</name>
    <dbReference type="NCBI Taxonomy" id="419475"/>
    <lineage>
        <taxon>Bacteria</taxon>
        <taxon>Pseudomonadati</taxon>
        <taxon>Pseudomonadota</taxon>
        <taxon>Alphaproteobacteria</taxon>
        <taxon>Hyphomicrobiales</taxon>
        <taxon>Brucellaceae</taxon>
        <taxon>Brucella/Ochrobactrum group</taxon>
        <taxon>Brucella</taxon>
    </lineage>
</organism>
<sequence>MLGYAQQMIGKPNQTVQPWWFGTDENGPDNVKKATCWWTKGGLPALRRTGTLDGSTARDEVFKMAPTEDPEERRMARSKFTPGHAAAIARQWGDYVMDHKRLGTNPTPKMNLHPEYVPATRPTGGSDADA</sequence>
<evidence type="ECO:0000313" key="2">
    <source>
        <dbReference type="EMBL" id="OYR25769.1"/>
    </source>
</evidence>
<comment type="caution">
    <text evidence="2">The sequence shown here is derived from an EMBL/GenBank/DDBJ whole genome shotgun (WGS) entry which is preliminary data.</text>
</comment>
<dbReference type="Proteomes" id="UP000216188">
    <property type="component" value="Unassembled WGS sequence"/>
</dbReference>
<evidence type="ECO:0000256" key="1">
    <source>
        <dbReference type="SAM" id="MobiDB-lite"/>
    </source>
</evidence>
<name>A0A256GF89_9HYPH</name>
<evidence type="ECO:0000313" key="3">
    <source>
        <dbReference type="Proteomes" id="UP000216188"/>
    </source>
</evidence>
<dbReference type="AlphaFoldDB" id="A0A256GF89"/>
<gene>
    <name evidence="2" type="ORF">CEV34_2641</name>
</gene>
<reference evidence="2 3" key="1">
    <citation type="submission" date="2017-07" db="EMBL/GenBank/DDBJ databases">
        <title>Phylogenetic study on the rhizospheric bacterium Ochrobactrum sp. A44.</title>
        <authorList>
            <person name="Krzyzanowska D.M."/>
            <person name="Ossowicki A."/>
            <person name="Rajewska M."/>
            <person name="Maciag T."/>
            <person name="Kaczynski Z."/>
            <person name="Czerwicka M."/>
            <person name="Jafra S."/>
        </authorList>
    </citation>
    <scope>NUCLEOTIDE SEQUENCE [LARGE SCALE GENOMIC DNA]</scope>
    <source>
        <strain evidence="2 3">CCUG 30717</strain>
    </source>
</reference>
<feature type="region of interest" description="Disordered" evidence="1">
    <location>
        <begin position="99"/>
        <end position="130"/>
    </location>
</feature>
<dbReference type="EMBL" id="NNRM01000021">
    <property type="protein sequence ID" value="OYR25769.1"/>
    <property type="molecule type" value="Genomic_DNA"/>
</dbReference>
<protein>
    <submittedName>
        <fullName evidence="2">Uncharacterized protein</fullName>
    </submittedName>
</protein>
<proteinExistence type="predicted"/>